<comment type="subcellular location">
    <subcellularLocation>
        <location evidence="1">Golgi apparatus membrane</location>
        <topology evidence="1">Peripheral membrane protein</topology>
    </subcellularLocation>
</comment>
<dbReference type="EMBL" id="JR039981">
    <property type="protein sequence ID" value="AEY58931.1"/>
    <property type="molecule type" value="mRNA"/>
</dbReference>
<dbReference type="Pfam" id="PF08700">
    <property type="entry name" value="VPS51_Exo84_N"/>
    <property type="match status" value="1"/>
</dbReference>
<reference evidence="8" key="1">
    <citation type="submission" date="2011-11" db="EMBL/GenBank/DDBJ databases">
        <title>Decoding the brain transcriptome of the Eastern honeybee (Apis cerana) based on pyrosequencing.</title>
        <authorList>
            <person name="Sun L."/>
            <person name="Zheng H."/>
            <person name="Wang Y."/>
            <person name="Xie X."/>
            <person name="Zhu Y."/>
            <person name="Gu W."/>
            <person name="Wang S."/>
        </authorList>
    </citation>
    <scope>NUCLEOTIDE SEQUENCE</scope>
    <source>
        <tissue evidence="8">Brain</tissue>
    </source>
</reference>
<evidence type="ECO:0000256" key="6">
    <source>
        <dbReference type="ARBA" id="ARBA00023034"/>
    </source>
</evidence>
<evidence type="ECO:0000256" key="2">
    <source>
        <dbReference type="ARBA" id="ARBA00006653"/>
    </source>
</evidence>
<keyword evidence="6" id="KW-0333">Golgi apparatus</keyword>
<keyword evidence="4" id="KW-0813">Transport</keyword>
<dbReference type="GO" id="GO:0000139">
    <property type="term" value="C:Golgi membrane"/>
    <property type="evidence" value="ECO:0007669"/>
    <property type="project" value="UniProtKB-SubCell"/>
</dbReference>
<keyword evidence="5" id="KW-0653">Protein transport</keyword>
<protein>
    <recommendedName>
        <fullName evidence="3">Conserved oligomeric Golgi complex subunit 1</fullName>
    </recommendedName>
</protein>
<dbReference type="PANTHER" id="PTHR31658">
    <property type="entry name" value="CONSERVED OLIGOMERIC GOLGI COMPLEX SUBUNIT 1"/>
    <property type="match status" value="1"/>
</dbReference>
<evidence type="ECO:0000256" key="7">
    <source>
        <dbReference type="ARBA" id="ARBA00023136"/>
    </source>
</evidence>
<dbReference type="GO" id="GO:0017119">
    <property type="term" value="C:Golgi transport complex"/>
    <property type="evidence" value="ECO:0007669"/>
    <property type="project" value="InterPro"/>
</dbReference>
<dbReference type="InterPro" id="IPR033370">
    <property type="entry name" value="COG1"/>
</dbReference>
<evidence type="ECO:0000256" key="3">
    <source>
        <dbReference type="ARBA" id="ARBA00020978"/>
    </source>
</evidence>
<accession>V9IEM4</accession>
<name>V9IEM4_APICE</name>
<keyword evidence="7" id="KW-0472">Membrane</keyword>
<dbReference type="GO" id="GO:0015031">
    <property type="term" value="P:protein transport"/>
    <property type="evidence" value="ECO:0007669"/>
    <property type="project" value="UniProtKB-KW"/>
</dbReference>
<comment type="similarity">
    <text evidence="2">Belongs to the COG1 family.</text>
</comment>
<evidence type="ECO:0000313" key="8">
    <source>
        <dbReference type="EMBL" id="AEY58931.1"/>
    </source>
</evidence>
<dbReference type="AlphaFoldDB" id="V9IEM4"/>
<evidence type="ECO:0000256" key="1">
    <source>
        <dbReference type="ARBA" id="ARBA00004395"/>
    </source>
</evidence>
<proteinExistence type="evidence at transcript level"/>
<dbReference type="PANTHER" id="PTHR31658:SF0">
    <property type="entry name" value="CONSERVED OLIGOMERIC GOLGI COMPLEX SUBUNIT 1"/>
    <property type="match status" value="1"/>
</dbReference>
<dbReference type="GO" id="GO:0006891">
    <property type="term" value="P:intra-Golgi vesicle-mediated transport"/>
    <property type="evidence" value="ECO:0007669"/>
    <property type="project" value="InterPro"/>
</dbReference>
<organism evidence="8">
    <name type="scientific">Apis cerana</name>
    <name type="common">Indian honeybee</name>
    <dbReference type="NCBI Taxonomy" id="7461"/>
    <lineage>
        <taxon>Eukaryota</taxon>
        <taxon>Metazoa</taxon>
        <taxon>Ecdysozoa</taxon>
        <taxon>Arthropoda</taxon>
        <taxon>Hexapoda</taxon>
        <taxon>Insecta</taxon>
        <taxon>Pterygota</taxon>
        <taxon>Neoptera</taxon>
        <taxon>Endopterygota</taxon>
        <taxon>Hymenoptera</taxon>
        <taxon>Apocrita</taxon>
        <taxon>Aculeata</taxon>
        <taxon>Apoidea</taxon>
        <taxon>Anthophila</taxon>
        <taxon>Apidae</taxon>
        <taxon>Apis</taxon>
    </lineage>
</organism>
<gene>
    <name evidence="8" type="ORF">ACCB01578.2</name>
</gene>
<evidence type="ECO:0000256" key="5">
    <source>
        <dbReference type="ARBA" id="ARBA00022927"/>
    </source>
</evidence>
<evidence type="ECO:0000256" key="4">
    <source>
        <dbReference type="ARBA" id="ARBA00022448"/>
    </source>
</evidence>
<sequence>MTTTNYLDLDINKLFEEYTIKEIEAIQKKIQHESDRKKIELRTLVGERYRDLILAADTIRKMKITSEHVISRIIDIENKFGELQKISYWI</sequence>